<name>A0A6B0TU37_IXORI</name>
<organism evidence="1">
    <name type="scientific">Ixodes ricinus</name>
    <name type="common">Common tick</name>
    <name type="synonym">Acarus ricinus</name>
    <dbReference type="NCBI Taxonomy" id="34613"/>
    <lineage>
        <taxon>Eukaryota</taxon>
        <taxon>Metazoa</taxon>
        <taxon>Ecdysozoa</taxon>
        <taxon>Arthropoda</taxon>
        <taxon>Chelicerata</taxon>
        <taxon>Arachnida</taxon>
        <taxon>Acari</taxon>
        <taxon>Parasitiformes</taxon>
        <taxon>Ixodida</taxon>
        <taxon>Ixodoidea</taxon>
        <taxon>Ixodidae</taxon>
        <taxon>Ixodinae</taxon>
        <taxon>Ixodes</taxon>
    </lineage>
</organism>
<proteinExistence type="predicted"/>
<reference evidence="1" key="1">
    <citation type="submission" date="2019-12" db="EMBL/GenBank/DDBJ databases">
        <title>An insight into the sialome of adult female Ixodes ricinus ticks feeding for 6 days.</title>
        <authorList>
            <person name="Perner J."/>
            <person name="Ribeiro J.M.C."/>
        </authorList>
    </citation>
    <scope>NUCLEOTIDE SEQUENCE</scope>
    <source>
        <strain evidence="1">Semi-engorged</strain>
        <tissue evidence="1">Salivary glands</tissue>
    </source>
</reference>
<dbReference type="EMBL" id="GIFC01001426">
    <property type="protein sequence ID" value="MXU83509.1"/>
    <property type="molecule type" value="Transcribed_RNA"/>
</dbReference>
<dbReference type="AlphaFoldDB" id="A0A6B0TU37"/>
<accession>A0A6B0TU37</accession>
<protein>
    <submittedName>
        <fullName evidence="1">Uncharacterized protein</fullName>
    </submittedName>
</protein>
<sequence>MSTSHWELMTSCPFSCTCWSSAAWCLPRWRQTTCGGCFTPPSSRARGATTSPRSVAPCTCSRTSGAALRLPRPRR</sequence>
<evidence type="ECO:0000313" key="1">
    <source>
        <dbReference type="EMBL" id="MXU83509.1"/>
    </source>
</evidence>